<gene>
    <name evidence="1" type="ORF">ENH88_05120</name>
</gene>
<dbReference type="InterPro" id="IPR027417">
    <property type="entry name" value="P-loop_NTPase"/>
</dbReference>
<protein>
    <submittedName>
        <fullName evidence="1">Uncharacterized protein</fullName>
    </submittedName>
</protein>
<organism evidence="1">
    <name type="scientific">Pseudoalteromonas prydzensis</name>
    <dbReference type="NCBI Taxonomy" id="182141"/>
    <lineage>
        <taxon>Bacteria</taxon>
        <taxon>Pseudomonadati</taxon>
        <taxon>Pseudomonadota</taxon>
        <taxon>Gammaproteobacteria</taxon>
        <taxon>Alteromonadales</taxon>
        <taxon>Pseudoalteromonadaceae</taxon>
        <taxon>Pseudoalteromonas</taxon>
    </lineage>
</organism>
<sequence length="150" mass="17184">MSINFIIGEPASGKSAYGADLIIKYLELNKSVFTNINLEDFDSLTPYEYDENLSLIGSGQAFQPAQFFTQLTSDRTEKGESELPELLIFDEFMHNKNHADPKFIESLMYLSSKSCDVYLIQQSTFLTSHSKSLFKNKYVRVINVDFIIRK</sequence>
<accession>A0A7V1CWW0</accession>
<dbReference type="Gene3D" id="3.40.50.300">
    <property type="entry name" value="P-loop containing nucleotide triphosphate hydrolases"/>
    <property type="match status" value="1"/>
</dbReference>
<proteinExistence type="predicted"/>
<dbReference type="Proteomes" id="UP000886188">
    <property type="component" value="Unassembled WGS sequence"/>
</dbReference>
<dbReference type="AlphaFoldDB" id="A0A7V1CWW0"/>
<evidence type="ECO:0000313" key="1">
    <source>
        <dbReference type="EMBL" id="HEA15826.1"/>
    </source>
</evidence>
<name>A0A7V1CWW0_9GAMM</name>
<dbReference type="RefSeq" id="WP_304180372.1">
    <property type="nucleotide sequence ID" value="NZ_DRGM01000054.1"/>
</dbReference>
<dbReference type="EMBL" id="DRGM01000054">
    <property type="protein sequence ID" value="HEA15826.1"/>
    <property type="molecule type" value="Genomic_DNA"/>
</dbReference>
<reference evidence="1" key="1">
    <citation type="journal article" date="2020" name="mSystems">
        <title>Genome- and Community-Level Interaction Insights into Carbon Utilization and Element Cycling Functions of Hydrothermarchaeota in Hydrothermal Sediment.</title>
        <authorList>
            <person name="Zhou Z."/>
            <person name="Liu Y."/>
            <person name="Xu W."/>
            <person name="Pan J."/>
            <person name="Luo Z.H."/>
            <person name="Li M."/>
        </authorList>
    </citation>
    <scope>NUCLEOTIDE SEQUENCE [LARGE SCALE GENOMIC DNA]</scope>
    <source>
        <strain evidence="1">HyVt-346</strain>
    </source>
</reference>
<comment type="caution">
    <text evidence="1">The sequence shown here is derived from an EMBL/GenBank/DDBJ whole genome shotgun (WGS) entry which is preliminary data.</text>
</comment>